<comment type="caution">
    <text evidence="1">The sequence shown here is derived from an EMBL/GenBank/DDBJ whole genome shotgun (WGS) entry which is preliminary data.</text>
</comment>
<dbReference type="InterPro" id="IPR036689">
    <property type="entry name" value="ESAT-6-like_sf"/>
</dbReference>
<protein>
    <submittedName>
        <fullName evidence="1">Type VII secretion target</fullName>
    </submittedName>
</protein>
<organism evidence="1 2">
    <name type="scientific">Streptomyces litchfieldiae</name>
    <dbReference type="NCBI Taxonomy" id="3075543"/>
    <lineage>
        <taxon>Bacteria</taxon>
        <taxon>Bacillati</taxon>
        <taxon>Actinomycetota</taxon>
        <taxon>Actinomycetes</taxon>
        <taxon>Kitasatosporales</taxon>
        <taxon>Streptomycetaceae</taxon>
        <taxon>Streptomyces</taxon>
    </lineage>
</organism>
<keyword evidence="2" id="KW-1185">Reference proteome</keyword>
<evidence type="ECO:0000313" key="2">
    <source>
        <dbReference type="Proteomes" id="UP001183246"/>
    </source>
</evidence>
<proteinExistence type="predicted"/>
<dbReference type="SUPFAM" id="SSF140453">
    <property type="entry name" value="EsxAB dimer-like"/>
    <property type="match status" value="1"/>
</dbReference>
<dbReference type="InterPro" id="IPR022536">
    <property type="entry name" value="EspC"/>
</dbReference>
<gene>
    <name evidence="1" type="ORF">RM590_25655</name>
</gene>
<dbReference type="EMBL" id="JAVREL010000017">
    <property type="protein sequence ID" value="MDT0345947.1"/>
    <property type="molecule type" value="Genomic_DNA"/>
</dbReference>
<sequence length="94" mass="10470">MADLTVTVADVRELADRLRFIAAEFEDSEDIADAYAEQMGHGDLAHEVEQFAANWKHKRRKLMENLQSFADEARLAADTFTGVEDDLAGALEGE</sequence>
<dbReference type="RefSeq" id="WP_311707082.1">
    <property type="nucleotide sequence ID" value="NZ_JAVREL010000017.1"/>
</dbReference>
<dbReference type="Proteomes" id="UP001183246">
    <property type="component" value="Unassembled WGS sequence"/>
</dbReference>
<reference evidence="2" key="1">
    <citation type="submission" date="2023-07" db="EMBL/GenBank/DDBJ databases">
        <title>30 novel species of actinomycetes from the DSMZ collection.</title>
        <authorList>
            <person name="Nouioui I."/>
        </authorList>
    </citation>
    <scope>NUCLEOTIDE SEQUENCE [LARGE SCALE GENOMIC DNA]</scope>
    <source>
        <strain evidence="2">DSM 44938</strain>
    </source>
</reference>
<name>A0ABU2MWC8_9ACTN</name>
<evidence type="ECO:0000313" key="1">
    <source>
        <dbReference type="EMBL" id="MDT0345947.1"/>
    </source>
</evidence>
<accession>A0ABU2MWC8</accession>
<dbReference type="Pfam" id="PF10824">
    <property type="entry name" value="T7SS_ESX_EspC"/>
    <property type="match status" value="1"/>
</dbReference>